<name>A0A937G3K2_9BACT</name>
<evidence type="ECO:0000313" key="3">
    <source>
        <dbReference type="Proteomes" id="UP000614216"/>
    </source>
</evidence>
<dbReference type="AlphaFoldDB" id="A0A937G3K2"/>
<keyword evidence="3" id="KW-1185">Reference proteome</keyword>
<keyword evidence="1" id="KW-0472">Membrane</keyword>
<dbReference type="Proteomes" id="UP000614216">
    <property type="component" value="Unassembled WGS sequence"/>
</dbReference>
<keyword evidence="1" id="KW-1133">Transmembrane helix</keyword>
<organism evidence="2 3">
    <name type="scientific">Fulvivirga marina</name>
    <dbReference type="NCBI Taxonomy" id="2494733"/>
    <lineage>
        <taxon>Bacteria</taxon>
        <taxon>Pseudomonadati</taxon>
        <taxon>Bacteroidota</taxon>
        <taxon>Cytophagia</taxon>
        <taxon>Cytophagales</taxon>
        <taxon>Fulvivirgaceae</taxon>
        <taxon>Fulvivirga</taxon>
    </lineage>
</organism>
<accession>A0A937G3K2</accession>
<dbReference type="RefSeq" id="WP_202858919.1">
    <property type="nucleotide sequence ID" value="NZ_JAEUGD010000066.1"/>
</dbReference>
<feature type="transmembrane region" description="Helical" evidence="1">
    <location>
        <begin position="72"/>
        <end position="94"/>
    </location>
</feature>
<evidence type="ECO:0000313" key="2">
    <source>
        <dbReference type="EMBL" id="MBL6449393.1"/>
    </source>
</evidence>
<feature type="transmembrane region" description="Helical" evidence="1">
    <location>
        <begin position="47"/>
        <end position="65"/>
    </location>
</feature>
<protein>
    <submittedName>
        <fullName evidence="2">Uncharacterized protein</fullName>
    </submittedName>
</protein>
<gene>
    <name evidence="2" type="ORF">JMN32_23985</name>
</gene>
<feature type="transmembrane region" description="Helical" evidence="1">
    <location>
        <begin position="12"/>
        <end position="35"/>
    </location>
</feature>
<sequence length="95" mass="10871">MQTSYKVVVRYILINTGFLLAGFLLSFIINFASWFRLDDPHDMGLGNLFFTTSVFTILGLAYTGYVYSRFKVLPVVSVLAIIGMLFFLNSLFYFI</sequence>
<proteinExistence type="predicted"/>
<evidence type="ECO:0000256" key="1">
    <source>
        <dbReference type="SAM" id="Phobius"/>
    </source>
</evidence>
<keyword evidence="1" id="KW-0812">Transmembrane</keyword>
<dbReference type="EMBL" id="JAEUGD010000066">
    <property type="protein sequence ID" value="MBL6449393.1"/>
    <property type="molecule type" value="Genomic_DNA"/>
</dbReference>
<comment type="caution">
    <text evidence="2">The sequence shown here is derived from an EMBL/GenBank/DDBJ whole genome shotgun (WGS) entry which is preliminary data.</text>
</comment>
<reference evidence="2" key="1">
    <citation type="submission" date="2021-01" db="EMBL/GenBank/DDBJ databases">
        <title>Fulvivirga kasyanovii gen. nov., sp nov., a novel member of the phylum Bacteroidetes isolated from seawater in a mussel farm.</title>
        <authorList>
            <person name="Zhao L.-H."/>
            <person name="Wang Z.-J."/>
        </authorList>
    </citation>
    <scope>NUCLEOTIDE SEQUENCE</scope>
    <source>
        <strain evidence="2">29W222</strain>
    </source>
</reference>